<accession>A0A1V0P497</accession>
<sequence>MAEAKQYFKDFLSNIRLSKYQMEDLARGHNTLRDRLKSDDELSKIVQTTFLQGSYKRSTAVKPKNGKRSDVDIIVVTNIDAEKVTPQEAMNLFVPFLNKHYKDKWEFNSRSIGIKLSYVDLDLVVTAEIKDDEALNFMQREEGITTGSISKALENNLISVDYFNIFDSIFLNANKKANPDVLLIPDRETKTWEETNPLAQINWTIDKNSACNKHYVNVVKALKWWKKLNTSPKYPKGYPLEHLIGVTCPDGIESVAEGVVSVLENIVNDYSQKPILKDHGVPDHDVFERISDEDYNEFYKLVEKAAKQARKALNEEEFSTSIEYWRELFGNEFPEPQNLSNQKSNFSERSAATKNIGSARFG</sequence>
<proteinExistence type="predicted"/>
<protein>
    <submittedName>
        <fullName evidence="2">Nucleotidyltransferase</fullName>
    </submittedName>
</protein>
<organism evidence="2 3">
    <name type="scientific">Lactococcus lactis subsp. lactis</name>
    <name type="common">Streptococcus lactis</name>
    <dbReference type="NCBI Taxonomy" id="1360"/>
    <lineage>
        <taxon>Bacteria</taxon>
        <taxon>Bacillati</taxon>
        <taxon>Bacillota</taxon>
        <taxon>Bacilli</taxon>
        <taxon>Lactobacillales</taxon>
        <taxon>Streptococcaceae</taxon>
        <taxon>Lactococcus</taxon>
    </lineage>
</organism>
<dbReference type="Gene3D" id="3.30.460.10">
    <property type="entry name" value="Beta Polymerase, domain 2"/>
    <property type="match status" value="1"/>
</dbReference>
<dbReference type="SUPFAM" id="SSF81301">
    <property type="entry name" value="Nucleotidyltransferase"/>
    <property type="match status" value="1"/>
</dbReference>
<feature type="region of interest" description="Disordered" evidence="1">
    <location>
        <begin position="336"/>
        <end position="362"/>
    </location>
</feature>
<gene>
    <name evidence="2" type="ORF">LLUC06_2039</name>
</gene>
<dbReference type="InterPro" id="IPR043519">
    <property type="entry name" value="NT_sf"/>
</dbReference>
<dbReference type="Pfam" id="PF18144">
    <property type="entry name" value="SMODS"/>
    <property type="match status" value="1"/>
</dbReference>
<name>A0A1V0P497_LACLL</name>
<evidence type="ECO:0000313" key="2">
    <source>
        <dbReference type="EMBL" id="ARE21581.1"/>
    </source>
</evidence>
<feature type="compositionally biased region" description="Polar residues" evidence="1">
    <location>
        <begin position="337"/>
        <end position="356"/>
    </location>
</feature>
<reference evidence="2 3" key="1">
    <citation type="journal article" date="2017" name="BMC Genomics">
        <title>Comparative and functional genomics of the Lactococcus lactis taxon; insights into evolution and niche adaptation.</title>
        <authorList>
            <person name="Kelleher P."/>
            <person name="Bottacini F."/>
            <person name="Mahony J."/>
            <person name="Kilcawley K.N."/>
            <person name="van Sinderen D."/>
        </authorList>
    </citation>
    <scope>NUCLEOTIDE SEQUENCE [LARGE SCALE GENOMIC DNA]</scope>
    <source>
        <strain evidence="2 3">UC06</strain>
    </source>
</reference>
<dbReference type="EMBL" id="CP015902">
    <property type="protein sequence ID" value="ARE21581.1"/>
    <property type="molecule type" value="Genomic_DNA"/>
</dbReference>
<evidence type="ECO:0000256" key="1">
    <source>
        <dbReference type="SAM" id="MobiDB-lite"/>
    </source>
</evidence>
<dbReference type="AlphaFoldDB" id="A0A1V0P497"/>
<dbReference type="Proteomes" id="UP000192095">
    <property type="component" value="Chromosome"/>
</dbReference>
<evidence type="ECO:0000313" key="3">
    <source>
        <dbReference type="Proteomes" id="UP000192095"/>
    </source>
</evidence>
<dbReference type="RefSeq" id="WP_021722633.1">
    <property type="nucleotide sequence ID" value="NZ_CP015902.2"/>
</dbReference>